<dbReference type="Proteomes" id="UP000053105">
    <property type="component" value="Unassembled WGS sequence"/>
</dbReference>
<evidence type="ECO:0000313" key="1">
    <source>
        <dbReference type="EMBL" id="KOX67978.1"/>
    </source>
</evidence>
<sequence length="179" mass="20622">MKCPTVADNGIINNSLENYKINHPMNIRNHNGIKKRHTLSIATQFHLKVSQSVKLAIMSKIYVLPAECNEKLKVKSSLILQAKGKTAKLFKTNHQTNPSESKLNLTSKNLRVFQASWLNELDERDQTRFGSRERPSSANRLAKQRFVEAEGPRETTLAWSRRWKQTAERAIIHELYNKI</sequence>
<organism evidence="1 2">
    <name type="scientific">Melipona quadrifasciata</name>
    <dbReference type="NCBI Taxonomy" id="166423"/>
    <lineage>
        <taxon>Eukaryota</taxon>
        <taxon>Metazoa</taxon>
        <taxon>Ecdysozoa</taxon>
        <taxon>Arthropoda</taxon>
        <taxon>Hexapoda</taxon>
        <taxon>Insecta</taxon>
        <taxon>Pterygota</taxon>
        <taxon>Neoptera</taxon>
        <taxon>Endopterygota</taxon>
        <taxon>Hymenoptera</taxon>
        <taxon>Apocrita</taxon>
        <taxon>Aculeata</taxon>
        <taxon>Apoidea</taxon>
        <taxon>Anthophila</taxon>
        <taxon>Apidae</taxon>
        <taxon>Melipona</taxon>
    </lineage>
</organism>
<evidence type="ECO:0000313" key="2">
    <source>
        <dbReference type="Proteomes" id="UP000053105"/>
    </source>
</evidence>
<dbReference type="EMBL" id="KQ435960">
    <property type="protein sequence ID" value="KOX67978.1"/>
    <property type="molecule type" value="Genomic_DNA"/>
</dbReference>
<proteinExistence type="predicted"/>
<gene>
    <name evidence="1" type="ORF">WN51_07595</name>
</gene>
<protein>
    <submittedName>
        <fullName evidence="1">Uncharacterized protein</fullName>
    </submittedName>
</protein>
<name>A0A0N0U375_9HYME</name>
<reference evidence="1 2" key="1">
    <citation type="submission" date="2015-07" db="EMBL/GenBank/DDBJ databases">
        <title>The genome of Melipona quadrifasciata.</title>
        <authorList>
            <person name="Pan H."/>
            <person name="Kapheim K."/>
        </authorList>
    </citation>
    <scope>NUCLEOTIDE SEQUENCE [LARGE SCALE GENOMIC DNA]</scope>
    <source>
        <strain evidence="1">0111107301</strain>
        <tissue evidence="1">Whole body</tissue>
    </source>
</reference>
<dbReference type="AlphaFoldDB" id="A0A0N0U375"/>
<accession>A0A0N0U375</accession>
<keyword evidence="2" id="KW-1185">Reference proteome</keyword>